<dbReference type="EMBL" id="JXJN01015799">
    <property type="status" value="NOT_ANNOTATED_CDS"/>
    <property type="molecule type" value="Genomic_DNA"/>
</dbReference>
<dbReference type="Proteomes" id="UP000092460">
    <property type="component" value="Unassembled WGS sequence"/>
</dbReference>
<dbReference type="AlphaFoldDB" id="A0A1B0BK51"/>
<evidence type="ECO:0000313" key="2">
    <source>
        <dbReference type="Proteomes" id="UP000092460"/>
    </source>
</evidence>
<dbReference type="InterPro" id="IPR012340">
    <property type="entry name" value="NA-bd_OB-fold"/>
</dbReference>
<dbReference type="Gene3D" id="2.40.50.140">
    <property type="entry name" value="Nucleic acid-binding proteins"/>
    <property type="match status" value="1"/>
</dbReference>
<keyword evidence="2" id="KW-1185">Reference proteome</keyword>
<dbReference type="VEuPathDB" id="VectorBase:GPPI032698"/>
<organism evidence="1 2">
    <name type="scientific">Glossina palpalis gambiensis</name>
    <dbReference type="NCBI Taxonomy" id="67801"/>
    <lineage>
        <taxon>Eukaryota</taxon>
        <taxon>Metazoa</taxon>
        <taxon>Ecdysozoa</taxon>
        <taxon>Arthropoda</taxon>
        <taxon>Hexapoda</taxon>
        <taxon>Insecta</taxon>
        <taxon>Pterygota</taxon>
        <taxon>Neoptera</taxon>
        <taxon>Endopterygota</taxon>
        <taxon>Diptera</taxon>
        <taxon>Brachycera</taxon>
        <taxon>Muscomorpha</taxon>
        <taxon>Hippoboscoidea</taxon>
        <taxon>Glossinidae</taxon>
        <taxon>Glossina</taxon>
    </lineage>
</organism>
<evidence type="ECO:0000313" key="1">
    <source>
        <dbReference type="EnsemblMetazoa" id="GPPI032698-PA"/>
    </source>
</evidence>
<name>A0A1B0BK51_9MUSC</name>
<sequence length="155" mass="17597">MKTTLKKILRLRKSPQLGKFLKNAVETDTQCIIRKLPLQEMEKDTDTTSLKNNSPVSIATLSDSTCCNVRTNSINKLTPKEPMDCLNIYGEAPPINLLPVLMGSVGKYDKIKEMIQDPKDGQEIVRIIVSRGNNLHEVETADRETEYFQGKWNKF</sequence>
<dbReference type="STRING" id="67801.A0A1B0BK51"/>
<proteinExistence type="predicted"/>
<accession>A0A1B0BK51</accession>
<reference evidence="2" key="1">
    <citation type="submission" date="2015-01" db="EMBL/GenBank/DDBJ databases">
        <authorList>
            <person name="Aksoy S."/>
            <person name="Warren W."/>
            <person name="Wilson R.K."/>
        </authorList>
    </citation>
    <scope>NUCLEOTIDE SEQUENCE [LARGE SCALE GENOMIC DNA]</scope>
    <source>
        <strain evidence="2">IAEA</strain>
    </source>
</reference>
<reference evidence="1" key="2">
    <citation type="submission" date="2020-05" db="UniProtKB">
        <authorList>
            <consortium name="EnsemblMetazoa"/>
        </authorList>
    </citation>
    <scope>IDENTIFICATION</scope>
    <source>
        <strain evidence="1">IAEA</strain>
    </source>
</reference>
<dbReference type="EnsemblMetazoa" id="GPPI032698-RA">
    <property type="protein sequence ID" value="GPPI032698-PA"/>
    <property type="gene ID" value="GPPI032698"/>
</dbReference>
<protein>
    <submittedName>
        <fullName evidence="1">Uncharacterized protein</fullName>
    </submittedName>
</protein>